<dbReference type="InterPro" id="IPR036047">
    <property type="entry name" value="F-box-like_dom_sf"/>
</dbReference>
<dbReference type="NCBIfam" id="TIGR01640">
    <property type="entry name" value="F_box_assoc_1"/>
    <property type="match status" value="1"/>
</dbReference>
<dbReference type="STRING" id="3880.G7J308"/>
<dbReference type="KEGG" id="mtr:11406170"/>
<feature type="domain" description="F-box" evidence="1">
    <location>
        <begin position="13"/>
        <end position="59"/>
    </location>
</feature>
<name>G7J308_MEDTR</name>
<dbReference type="EMBL" id="CM001219">
    <property type="protein sequence ID" value="AES71301.2"/>
    <property type="molecule type" value="Genomic_DNA"/>
</dbReference>
<dbReference type="InterPro" id="IPR017451">
    <property type="entry name" value="F-box-assoc_interact_dom"/>
</dbReference>
<dbReference type="Pfam" id="PF00646">
    <property type="entry name" value="F-box"/>
    <property type="match status" value="1"/>
</dbReference>
<dbReference type="Pfam" id="PF07734">
    <property type="entry name" value="FBA_1"/>
    <property type="match status" value="1"/>
</dbReference>
<accession>A0A0C3VIV6</accession>
<dbReference type="EMBL" id="PSQE01000003">
    <property type="protein sequence ID" value="RHN68509.1"/>
    <property type="molecule type" value="Genomic_DNA"/>
</dbReference>
<reference evidence="2 5" key="1">
    <citation type="journal article" date="2011" name="Nature">
        <title>The Medicago genome provides insight into the evolution of rhizobial symbioses.</title>
        <authorList>
            <person name="Young N.D."/>
            <person name="Debelle F."/>
            <person name="Oldroyd G.E."/>
            <person name="Geurts R."/>
            <person name="Cannon S.B."/>
            <person name="Udvardi M.K."/>
            <person name="Benedito V.A."/>
            <person name="Mayer K.F."/>
            <person name="Gouzy J."/>
            <person name="Schoof H."/>
            <person name="Van de Peer Y."/>
            <person name="Proost S."/>
            <person name="Cook D.R."/>
            <person name="Meyers B.C."/>
            <person name="Spannagl M."/>
            <person name="Cheung F."/>
            <person name="De Mita S."/>
            <person name="Krishnakumar V."/>
            <person name="Gundlach H."/>
            <person name="Zhou S."/>
            <person name="Mudge J."/>
            <person name="Bharti A.K."/>
            <person name="Murray J.D."/>
            <person name="Naoumkina M.A."/>
            <person name="Rosen B."/>
            <person name="Silverstein K.A."/>
            <person name="Tang H."/>
            <person name="Rombauts S."/>
            <person name="Zhao P.X."/>
            <person name="Zhou P."/>
            <person name="Barbe V."/>
            <person name="Bardou P."/>
            <person name="Bechner M."/>
            <person name="Bellec A."/>
            <person name="Berger A."/>
            <person name="Berges H."/>
            <person name="Bidwell S."/>
            <person name="Bisseling T."/>
            <person name="Choisne N."/>
            <person name="Couloux A."/>
            <person name="Denny R."/>
            <person name="Deshpande S."/>
            <person name="Dai X."/>
            <person name="Doyle J.J."/>
            <person name="Dudez A.M."/>
            <person name="Farmer A.D."/>
            <person name="Fouteau S."/>
            <person name="Franken C."/>
            <person name="Gibelin C."/>
            <person name="Gish J."/>
            <person name="Goldstein S."/>
            <person name="Gonzalez A.J."/>
            <person name="Green P.J."/>
            <person name="Hallab A."/>
            <person name="Hartog M."/>
            <person name="Hua A."/>
            <person name="Humphray S.J."/>
            <person name="Jeong D.H."/>
            <person name="Jing Y."/>
            <person name="Jocker A."/>
            <person name="Kenton S.M."/>
            <person name="Kim D.J."/>
            <person name="Klee K."/>
            <person name="Lai H."/>
            <person name="Lang C."/>
            <person name="Lin S."/>
            <person name="Macmil S.L."/>
            <person name="Magdelenat G."/>
            <person name="Matthews L."/>
            <person name="McCorrison J."/>
            <person name="Monaghan E.L."/>
            <person name="Mun J.H."/>
            <person name="Najar F.Z."/>
            <person name="Nicholson C."/>
            <person name="Noirot C."/>
            <person name="O'Bleness M."/>
            <person name="Paule C.R."/>
            <person name="Poulain J."/>
            <person name="Prion F."/>
            <person name="Qin B."/>
            <person name="Qu C."/>
            <person name="Retzel E.F."/>
            <person name="Riddle C."/>
            <person name="Sallet E."/>
            <person name="Samain S."/>
            <person name="Samson N."/>
            <person name="Sanders I."/>
            <person name="Saurat O."/>
            <person name="Scarpelli C."/>
            <person name="Schiex T."/>
            <person name="Segurens B."/>
            <person name="Severin A.J."/>
            <person name="Sherrier D.J."/>
            <person name="Shi R."/>
            <person name="Sims S."/>
            <person name="Singer S.R."/>
            <person name="Sinharoy S."/>
            <person name="Sterck L."/>
            <person name="Viollet A."/>
            <person name="Wang B.B."/>
            <person name="Wang K."/>
            <person name="Wang M."/>
            <person name="Wang X."/>
            <person name="Warfsmann J."/>
            <person name="Weissenbach J."/>
            <person name="White D.D."/>
            <person name="White J.D."/>
            <person name="Wiley G.B."/>
            <person name="Wincker P."/>
            <person name="Xing Y."/>
            <person name="Yang L."/>
            <person name="Yao Z."/>
            <person name="Ying F."/>
            <person name="Zhai J."/>
            <person name="Zhou L."/>
            <person name="Zuber A."/>
            <person name="Denarie J."/>
            <person name="Dixon R.A."/>
            <person name="May G.D."/>
            <person name="Schwartz D.C."/>
            <person name="Rogers J."/>
            <person name="Quetier F."/>
            <person name="Town C.D."/>
            <person name="Roe B.A."/>
        </authorList>
    </citation>
    <scope>NUCLEOTIDE SEQUENCE [LARGE SCALE GENOMIC DNA]</scope>
    <source>
        <strain evidence="2">A17</strain>
        <strain evidence="4 5">cv. Jemalong A17</strain>
    </source>
</reference>
<dbReference type="InterPro" id="IPR006527">
    <property type="entry name" value="F-box-assoc_dom_typ1"/>
</dbReference>
<dbReference type="PANTHER" id="PTHR31672:SF13">
    <property type="entry name" value="F-BOX PROTEIN CPR30-LIKE"/>
    <property type="match status" value="1"/>
</dbReference>
<dbReference type="PROSITE" id="PS50181">
    <property type="entry name" value="FBOX"/>
    <property type="match status" value="1"/>
</dbReference>
<dbReference type="EnsemblPlants" id="AES71301">
    <property type="protein sequence ID" value="AES71301"/>
    <property type="gene ID" value="MTR_3g072470"/>
</dbReference>
<proteinExistence type="predicted"/>
<dbReference type="Proteomes" id="UP000265566">
    <property type="component" value="Chromosome 3"/>
</dbReference>
<gene>
    <name evidence="4" type="primary">11406170</name>
    <name evidence="2" type="ordered locus">MTR_3g072470</name>
    <name evidence="3" type="ORF">MtrunA17_Chr3g0114671</name>
</gene>
<dbReference type="SUPFAM" id="SSF81383">
    <property type="entry name" value="F-box domain"/>
    <property type="match status" value="1"/>
</dbReference>
<dbReference type="InterPro" id="IPR001810">
    <property type="entry name" value="F-box_dom"/>
</dbReference>
<evidence type="ECO:0000313" key="2">
    <source>
        <dbReference type="EMBL" id="AES71301.2"/>
    </source>
</evidence>
<dbReference type="PANTHER" id="PTHR31672">
    <property type="entry name" value="BNACNNG10540D PROTEIN"/>
    <property type="match status" value="1"/>
</dbReference>
<organism evidence="2 5">
    <name type="scientific">Medicago truncatula</name>
    <name type="common">Barrel medic</name>
    <name type="synonym">Medicago tribuloides</name>
    <dbReference type="NCBI Taxonomy" id="3880"/>
    <lineage>
        <taxon>Eukaryota</taxon>
        <taxon>Viridiplantae</taxon>
        <taxon>Streptophyta</taxon>
        <taxon>Embryophyta</taxon>
        <taxon>Tracheophyta</taxon>
        <taxon>Spermatophyta</taxon>
        <taxon>Magnoliopsida</taxon>
        <taxon>eudicotyledons</taxon>
        <taxon>Gunneridae</taxon>
        <taxon>Pentapetalae</taxon>
        <taxon>rosids</taxon>
        <taxon>fabids</taxon>
        <taxon>Fabales</taxon>
        <taxon>Fabaceae</taxon>
        <taxon>Papilionoideae</taxon>
        <taxon>50 kb inversion clade</taxon>
        <taxon>NPAAA clade</taxon>
        <taxon>Hologalegina</taxon>
        <taxon>IRL clade</taxon>
        <taxon>Trifolieae</taxon>
        <taxon>Medicago</taxon>
    </lineage>
</organism>
<dbReference type="CDD" id="cd22157">
    <property type="entry name" value="F-box_AtFBW1-like"/>
    <property type="match status" value="1"/>
</dbReference>
<dbReference type="HOGENOM" id="CLU_027176_0_1_1"/>
<dbReference type="OrthoDB" id="591557at2759"/>
<dbReference type="InterPro" id="IPR050796">
    <property type="entry name" value="SCF_F-box_component"/>
</dbReference>
<evidence type="ECO:0000313" key="4">
    <source>
        <dbReference type="EnsemblPlants" id="AES71301"/>
    </source>
</evidence>
<evidence type="ECO:0000313" key="3">
    <source>
        <dbReference type="EMBL" id="RHN68509.1"/>
    </source>
</evidence>
<evidence type="ECO:0000259" key="1">
    <source>
        <dbReference type="PROSITE" id="PS50181"/>
    </source>
</evidence>
<reference evidence="2 5" key="2">
    <citation type="journal article" date="2014" name="BMC Genomics">
        <title>An improved genome release (version Mt4.0) for the model legume Medicago truncatula.</title>
        <authorList>
            <person name="Tang H."/>
            <person name="Krishnakumar V."/>
            <person name="Bidwell S."/>
            <person name="Rosen B."/>
            <person name="Chan A."/>
            <person name="Zhou S."/>
            <person name="Gentzbittel L."/>
            <person name="Childs K.L."/>
            <person name="Yandell M."/>
            <person name="Gundlach H."/>
            <person name="Mayer K.F."/>
            <person name="Schwartz D.C."/>
            <person name="Town C.D."/>
        </authorList>
    </citation>
    <scope>GENOME REANNOTATION</scope>
    <source>
        <strain evidence="4 5">cv. Jemalong A17</strain>
    </source>
</reference>
<protein>
    <submittedName>
        <fullName evidence="2">F-box protein interaction domain protein</fullName>
    </submittedName>
    <submittedName>
        <fullName evidence="3">Putative F-box domain-containing protein</fullName>
    </submittedName>
</protein>
<sequence length="419" mass="48528">MTNSDPPPHSNFGAPTSLLLDELIVEILSRLPVKTLMQFKCVCKSWKTLISDDPVFAKFHLHRSPRNTHLAILSDRSITEDETDCSVVPFPVTHLLEAPLSIILDRYRLRFVHIPNDPSYLLSNLYCCIIIGSCNGLLCLRNYAWTTLQPEQHWLRFWNPATNTLSQILGCLNKFFRLTFGYDISNDDYKVVAFSVNEVKVFSLRDNVWRDIPNFSVVPFDIEVGPCHPYVNNGVYVSGTINWLAIRNKTEYERNDISIEQFLILSLDLTTETYRHLLPSQGFVEVPPVEPAVTVLMDCLCFSHRFKETHFVLWMMMEYGVHESWTQFLKISFQDLQIDYGISDSLEYDGSQLFLYPLYLSESDGTLIMASNQQGYDGHDNHAILYDWRNKRVEQITSVDDEILWFHTKAYVESLFSTF</sequence>
<dbReference type="AlphaFoldDB" id="G7J308"/>
<dbReference type="Gene3D" id="1.20.1280.50">
    <property type="match status" value="1"/>
</dbReference>
<keyword evidence="5" id="KW-1185">Reference proteome</keyword>
<dbReference type="SMART" id="SM00256">
    <property type="entry name" value="FBOX"/>
    <property type="match status" value="1"/>
</dbReference>
<reference evidence="4" key="3">
    <citation type="submission" date="2015-04" db="UniProtKB">
        <authorList>
            <consortium name="EnsemblPlants"/>
        </authorList>
    </citation>
    <scope>IDENTIFICATION</scope>
    <source>
        <strain evidence="4">cv. Jemalong A17</strain>
    </source>
</reference>
<evidence type="ECO:0000313" key="5">
    <source>
        <dbReference type="Proteomes" id="UP000002051"/>
    </source>
</evidence>
<dbReference type="Gramene" id="rna16872">
    <property type="protein sequence ID" value="RHN68509.1"/>
    <property type="gene ID" value="gene16872"/>
</dbReference>
<reference evidence="3" key="4">
    <citation type="journal article" date="2018" name="Nat. Plants">
        <title>Whole-genome landscape of Medicago truncatula symbiotic genes.</title>
        <authorList>
            <person name="Pecrix Y."/>
            <person name="Gamas P."/>
            <person name="Carrere S."/>
        </authorList>
    </citation>
    <scope>NUCLEOTIDE SEQUENCE</scope>
    <source>
        <tissue evidence="3">Leaves</tissue>
    </source>
</reference>
<accession>G7J308</accession>
<dbReference type="PaxDb" id="3880-AES71301"/>
<dbReference type="Proteomes" id="UP000002051">
    <property type="component" value="Chromosome 3"/>
</dbReference>